<gene>
    <name evidence="1" type="ordered locus">Os12g0592766</name>
    <name evidence="1" type="ORF">OSNPB_120592766</name>
</gene>
<dbReference type="AlphaFoldDB" id="A0A0P0YC31"/>
<dbReference type="InParanoid" id="A0A0P0YC31"/>
<proteinExistence type="predicted"/>
<organism evidence="1 2">
    <name type="scientific">Oryza sativa subsp. japonica</name>
    <name type="common">Rice</name>
    <dbReference type="NCBI Taxonomy" id="39947"/>
    <lineage>
        <taxon>Eukaryota</taxon>
        <taxon>Viridiplantae</taxon>
        <taxon>Streptophyta</taxon>
        <taxon>Embryophyta</taxon>
        <taxon>Tracheophyta</taxon>
        <taxon>Spermatophyta</taxon>
        <taxon>Magnoliopsida</taxon>
        <taxon>Liliopsida</taxon>
        <taxon>Poales</taxon>
        <taxon>Poaceae</taxon>
        <taxon>BOP clade</taxon>
        <taxon>Oryzoideae</taxon>
        <taxon>Oryzeae</taxon>
        <taxon>Oryzinae</taxon>
        <taxon>Oryza</taxon>
        <taxon>Oryza sativa</taxon>
    </lineage>
</organism>
<protein>
    <submittedName>
        <fullName evidence="1">Os12g0592766 protein</fullName>
    </submittedName>
</protein>
<sequence length="87" mass="9767">MTLRACVTPPPKPTLEFLLPPELLLKIVARSDAATLVRSQRTMRLRRRTRRRRRGIRTVTEGADKAVTAGIRTMTEGTDKAARPGEE</sequence>
<accession>A0A0P0YC31</accession>
<dbReference type="EMBL" id="AP014968">
    <property type="protein sequence ID" value="BAT17893.1"/>
    <property type="molecule type" value="Genomic_DNA"/>
</dbReference>
<evidence type="ECO:0000313" key="2">
    <source>
        <dbReference type="Proteomes" id="UP000059680"/>
    </source>
</evidence>
<dbReference type="PaxDb" id="39947-A0A0P0YC31"/>
<evidence type="ECO:0000313" key="1">
    <source>
        <dbReference type="EMBL" id="BAT17893.1"/>
    </source>
</evidence>
<keyword evidence="2" id="KW-1185">Reference proteome</keyword>
<reference evidence="2" key="1">
    <citation type="journal article" date="2005" name="Nature">
        <title>The map-based sequence of the rice genome.</title>
        <authorList>
            <consortium name="International rice genome sequencing project (IRGSP)"/>
            <person name="Matsumoto T."/>
            <person name="Wu J."/>
            <person name="Kanamori H."/>
            <person name="Katayose Y."/>
            <person name="Fujisawa M."/>
            <person name="Namiki N."/>
            <person name="Mizuno H."/>
            <person name="Yamamoto K."/>
            <person name="Antonio B.A."/>
            <person name="Baba T."/>
            <person name="Sakata K."/>
            <person name="Nagamura Y."/>
            <person name="Aoki H."/>
            <person name="Arikawa K."/>
            <person name="Arita K."/>
            <person name="Bito T."/>
            <person name="Chiden Y."/>
            <person name="Fujitsuka N."/>
            <person name="Fukunaka R."/>
            <person name="Hamada M."/>
            <person name="Harada C."/>
            <person name="Hayashi A."/>
            <person name="Hijishita S."/>
            <person name="Honda M."/>
            <person name="Hosokawa S."/>
            <person name="Ichikawa Y."/>
            <person name="Idonuma A."/>
            <person name="Iijima M."/>
            <person name="Ikeda M."/>
            <person name="Ikeno M."/>
            <person name="Ito K."/>
            <person name="Ito S."/>
            <person name="Ito T."/>
            <person name="Ito Y."/>
            <person name="Ito Y."/>
            <person name="Iwabuchi A."/>
            <person name="Kamiya K."/>
            <person name="Karasawa W."/>
            <person name="Kurita K."/>
            <person name="Katagiri S."/>
            <person name="Kikuta A."/>
            <person name="Kobayashi H."/>
            <person name="Kobayashi N."/>
            <person name="Machita K."/>
            <person name="Maehara T."/>
            <person name="Masukawa M."/>
            <person name="Mizubayashi T."/>
            <person name="Mukai Y."/>
            <person name="Nagasaki H."/>
            <person name="Nagata Y."/>
            <person name="Naito S."/>
            <person name="Nakashima M."/>
            <person name="Nakama Y."/>
            <person name="Nakamichi Y."/>
            <person name="Nakamura M."/>
            <person name="Meguro A."/>
            <person name="Negishi M."/>
            <person name="Ohta I."/>
            <person name="Ohta T."/>
            <person name="Okamoto M."/>
            <person name="Ono N."/>
            <person name="Saji S."/>
            <person name="Sakaguchi M."/>
            <person name="Sakai K."/>
            <person name="Shibata M."/>
            <person name="Shimokawa T."/>
            <person name="Song J."/>
            <person name="Takazaki Y."/>
            <person name="Terasawa K."/>
            <person name="Tsugane M."/>
            <person name="Tsuji K."/>
            <person name="Ueda S."/>
            <person name="Waki K."/>
            <person name="Yamagata H."/>
            <person name="Yamamoto M."/>
            <person name="Yamamoto S."/>
            <person name="Yamane H."/>
            <person name="Yoshiki S."/>
            <person name="Yoshihara R."/>
            <person name="Yukawa K."/>
            <person name="Zhong H."/>
            <person name="Yano M."/>
            <person name="Yuan Q."/>
            <person name="Ouyang S."/>
            <person name="Liu J."/>
            <person name="Jones K.M."/>
            <person name="Gansberger K."/>
            <person name="Moffat K."/>
            <person name="Hill J."/>
            <person name="Bera J."/>
            <person name="Fadrosh D."/>
            <person name="Jin S."/>
            <person name="Johri S."/>
            <person name="Kim M."/>
            <person name="Overton L."/>
            <person name="Reardon M."/>
            <person name="Tsitrin T."/>
            <person name="Vuong H."/>
            <person name="Weaver B."/>
            <person name="Ciecko A."/>
            <person name="Tallon L."/>
            <person name="Jackson J."/>
            <person name="Pai G."/>
            <person name="Aken S.V."/>
            <person name="Utterback T."/>
            <person name="Reidmuller S."/>
            <person name="Feldblyum T."/>
            <person name="Hsiao J."/>
            <person name="Zismann V."/>
            <person name="Iobst S."/>
            <person name="de Vazeille A.R."/>
            <person name="Buell C.R."/>
            <person name="Ying K."/>
            <person name="Li Y."/>
            <person name="Lu T."/>
            <person name="Huang Y."/>
            <person name="Zhao Q."/>
            <person name="Feng Q."/>
            <person name="Zhang L."/>
            <person name="Zhu J."/>
            <person name="Weng Q."/>
            <person name="Mu J."/>
            <person name="Lu Y."/>
            <person name="Fan D."/>
            <person name="Liu Y."/>
            <person name="Guan J."/>
            <person name="Zhang Y."/>
            <person name="Yu S."/>
            <person name="Liu X."/>
            <person name="Zhang Y."/>
            <person name="Hong G."/>
            <person name="Han B."/>
            <person name="Choisne N."/>
            <person name="Demange N."/>
            <person name="Orjeda G."/>
            <person name="Samain S."/>
            <person name="Cattolico L."/>
            <person name="Pelletier E."/>
            <person name="Couloux A."/>
            <person name="Segurens B."/>
            <person name="Wincker P."/>
            <person name="D'Hont A."/>
            <person name="Scarpelli C."/>
            <person name="Weissenbach J."/>
            <person name="Salanoubat M."/>
            <person name="Quetier F."/>
            <person name="Yu Y."/>
            <person name="Kim H.R."/>
            <person name="Rambo T."/>
            <person name="Currie J."/>
            <person name="Collura K."/>
            <person name="Luo M."/>
            <person name="Yang T."/>
            <person name="Ammiraju J.S.S."/>
            <person name="Engler F."/>
            <person name="Soderlund C."/>
            <person name="Wing R.A."/>
            <person name="Palmer L.E."/>
            <person name="de la Bastide M."/>
            <person name="Spiegel L."/>
            <person name="Nascimento L."/>
            <person name="Zutavern T."/>
            <person name="O'Shaughnessy A."/>
            <person name="Dike S."/>
            <person name="Dedhia N."/>
            <person name="Preston R."/>
            <person name="Balija V."/>
            <person name="McCombie W.R."/>
            <person name="Chow T."/>
            <person name="Chen H."/>
            <person name="Chung M."/>
            <person name="Chen C."/>
            <person name="Shaw J."/>
            <person name="Wu H."/>
            <person name="Hsiao K."/>
            <person name="Chao Y."/>
            <person name="Chu M."/>
            <person name="Cheng C."/>
            <person name="Hour A."/>
            <person name="Lee P."/>
            <person name="Lin S."/>
            <person name="Lin Y."/>
            <person name="Liou J."/>
            <person name="Liu S."/>
            <person name="Hsing Y."/>
            <person name="Raghuvanshi S."/>
            <person name="Mohanty A."/>
            <person name="Bharti A.K."/>
            <person name="Gaur A."/>
            <person name="Gupta V."/>
            <person name="Kumar D."/>
            <person name="Ravi V."/>
            <person name="Vij S."/>
            <person name="Kapur A."/>
            <person name="Khurana P."/>
            <person name="Khurana P."/>
            <person name="Khurana J.P."/>
            <person name="Tyagi A.K."/>
            <person name="Gaikwad K."/>
            <person name="Singh A."/>
            <person name="Dalal V."/>
            <person name="Srivastava S."/>
            <person name="Dixit A."/>
            <person name="Pal A.K."/>
            <person name="Ghazi I.A."/>
            <person name="Yadav M."/>
            <person name="Pandit A."/>
            <person name="Bhargava A."/>
            <person name="Sureshbabu K."/>
            <person name="Batra K."/>
            <person name="Sharma T.R."/>
            <person name="Mohapatra T."/>
            <person name="Singh N.K."/>
            <person name="Messing J."/>
            <person name="Nelson A.B."/>
            <person name="Fuks G."/>
            <person name="Kavchok S."/>
            <person name="Keizer G."/>
            <person name="Linton E."/>
            <person name="Llaca V."/>
            <person name="Song R."/>
            <person name="Tanyolac B."/>
            <person name="Young S."/>
            <person name="Ho-Il K."/>
            <person name="Hahn J.H."/>
            <person name="Sangsakoo G."/>
            <person name="Vanavichit A."/>
            <person name="de Mattos Luiz.A.T."/>
            <person name="Zimmer P.D."/>
            <person name="Malone G."/>
            <person name="Dellagostin O."/>
            <person name="de Oliveira A.C."/>
            <person name="Bevan M."/>
            <person name="Bancroft I."/>
            <person name="Minx P."/>
            <person name="Cordum H."/>
            <person name="Wilson R."/>
            <person name="Cheng Z."/>
            <person name="Jin W."/>
            <person name="Jiang J."/>
            <person name="Leong S.A."/>
            <person name="Iwama H."/>
            <person name="Gojobori T."/>
            <person name="Itoh T."/>
            <person name="Niimura Y."/>
            <person name="Fujii Y."/>
            <person name="Habara T."/>
            <person name="Sakai H."/>
            <person name="Sato Y."/>
            <person name="Wilson G."/>
            <person name="Kumar K."/>
            <person name="McCouch S."/>
            <person name="Juretic N."/>
            <person name="Hoen D."/>
            <person name="Wright S."/>
            <person name="Bruskiewich R."/>
            <person name="Bureau T."/>
            <person name="Miyao A."/>
            <person name="Hirochika H."/>
            <person name="Nishikawa T."/>
            <person name="Kadowaki K."/>
            <person name="Sugiura M."/>
            <person name="Burr B."/>
            <person name="Sasaki T."/>
        </authorList>
    </citation>
    <scope>NUCLEOTIDE SEQUENCE [LARGE SCALE GENOMIC DNA]</scope>
    <source>
        <strain evidence="2">cv. Nipponbare</strain>
    </source>
</reference>
<reference evidence="1 2" key="3">
    <citation type="journal article" date="2013" name="Rice">
        <title>Improvement of the Oryza sativa Nipponbare reference genome using next generation sequence and optical map data.</title>
        <authorList>
            <person name="Kawahara Y."/>
            <person name="de la Bastide M."/>
            <person name="Hamilton J.P."/>
            <person name="Kanamori H."/>
            <person name="McCombie W.R."/>
            <person name="Ouyang S."/>
            <person name="Schwartz D.C."/>
            <person name="Tanaka T."/>
            <person name="Wu J."/>
            <person name="Zhou S."/>
            <person name="Childs K.L."/>
            <person name="Davidson R.M."/>
            <person name="Lin H."/>
            <person name="Quesada-Ocampo L."/>
            <person name="Vaillancourt B."/>
            <person name="Sakai H."/>
            <person name="Lee S.S."/>
            <person name="Kim J."/>
            <person name="Numa H."/>
            <person name="Itoh T."/>
            <person name="Buell C.R."/>
            <person name="Matsumoto T."/>
        </authorList>
    </citation>
    <scope>NUCLEOTIDE SEQUENCE [LARGE SCALE GENOMIC DNA]</scope>
    <source>
        <strain evidence="2">cv. Nipponbare</strain>
    </source>
</reference>
<name>A0A0P0YC31_ORYSJ</name>
<reference evidence="1 2" key="2">
    <citation type="journal article" date="2013" name="Plant Cell Physiol.">
        <title>Rice Annotation Project Database (RAP-DB): an integrative and interactive database for rice genomics.</title>
        <authorList>
            <person name="Sakai H."/>
            <person name="Lee S.S."/>
            <person name="Tanaka T."/>
            <person name="Numa H."/>
            <person name="Kim J."/>
            <person name="Kawahara Y."/>
            <person name="Wakimoto H."/>
            <person name="Yang C.C."/>
            <person name="Iwamoto M."/>
            <person name="Abe T."/>
            <person name="Yamada Y."/>
            <person name="Muto A."/>
            <person name="Inokuchi H."/>
            <person name="Ikemura T."/>
            <person name="Matsumoto T."/>
            <person name="Sasaki T."/>
            <person name="Itoh T."/>
        </authorList>
    </citation>
    <scope>NUCLEOTIDE SEQUENCE [LARGE SCALE GENOMIC DNA]</scope>
    <source>
        <strain evidence="2">cv. Nipponbare</strain>
    </source>
</reference>
<dbReference type="Proteomes" id="UP000059680">
    <property type="component" value="Chromosome 12"/>
</dbReference>